<dbReference type="OrthoDB" id="2017405at2759"/>
<dbReference type="PANTHER" id="PTHR28052">
    <property type="entry name" value="UPF0545 PROTEIN C22ORF39"/>
    <property type="match status" value="1"/>
</dbReference>
<sequence>MSNIDFETAVKQEEANLRREHPTADDIPSCWHLFDDFLACNGVRMQLQSLYRYGHMSECGRKYEDFKFCMSIKSLHPEEKRDAWIHRRAVWWAQRRLGKSSEDVWDVRPEPLQIRPLSEVVNAPQELLIVT</sequence>
<name>A0A8E2APJ6_9APHY</name>
<dbReference type="InterPro" id="IPR021475">
    <property type="entry name" value="Pants/Emi1-like"/>
</dbReference>
<proteinExistence type="predicted"/>
<dbReference type="EMBL" id="KV722678">
    <property type="protein sequence ID" value="OCH84397.1"/>
    <property type="molecule type" value="Genomic_DNA"/>
</dbReference>
<accession>A0A8E2APJ6</accession>
<dbReference type="Pfam" id="PF11326">
    <property type="entry name" value="PANTS-like"/>
    <property type="match status" value="1"/>
</dbReference>
<reference evidence="1 2" key="1">
    <citation type="submission" date="2016-07" db="EMBL/GenBank/DDBJ databases">
        <title>Draft genome of the white-rot fungus Obba rivulosa 3A-2.</title>
        <authorList>
            <consortium name="DOE Joint Genome Institute"/>
            <person name="Miettinen O."/>
            <person name="Riley R."/>
            <person name="Acob R."/>
            <person name="Barry K."/>
            <person name="Cullen D."/>
            <person name="De Vries R."/>
            <person name="Hainaut M."/>
            <person name="Hatakka A."/>
            <person name="Henrissat B."/>
            <person name="Hilden K."/>
            <person name="Kuo R."/>
            <person name="Labutti K."/>
            <person name="Lipzen A."/>
            <person name="Makela M.R."/>
            <person name="Sandor L."/>
            <person name="Spatafora J.W."/>
            <person name="Grigoriev I.V."/>
            <person name="Hibbett D.S."/>
        </authorList>
    </citation>
    <scope>NUCLEOTIDE SEQUENCE [LARGE SCALE GENOMIC DNA]</scope>
    <source>
        <strain evidence="1 2">3A-2</strain>
    </source>
</reference>
<dbReference type="Proteomes" id="UP000250043">
    <property type="component" value="Unassembled WGS sequence"/>
</dbReference>
<evidence type="ECO:0000313" key="2">
    <source>
        <dbReference type="Proteomes" id="UP000250043"/>
    </source>
</evidence>
<dbReference type="PANTHER" id="PTHR28052:SF1">
    <property type="entry name" value="UPF0545 PROTEIN C22ORF39"/>
    <property type="match status" value="1"/>
</dbReference>
<protein>
    <submittedName>
        <fullName evidence="1">Uncharacterized protein</fullName>
    </submittedName>
</protein>
<dbReference type="AlphaFoldDB" id="A0A8E2APJ6"/>
<evidence type="ECO:0000313" key="1">
    <source>
        <dbReference type="EMBL" id="OCH84397.1"/>
    </source>
</evidence>
<keyword evidence="2" id="KW-1185">Reference proteome</keyword>
<gene>
    <name evidence="1" type="ORF">OBBRIDRAFT_409622</name>
</gene>
<organism evidence="1 2">
    <name type="scientific">Obba rivulosa</name>
    <dbReference type="NCBI Taxonomy" id="1052685"/>
    <lineage>
        <taxon>Eukaryota</taxon>
        <taxon>Fungi</taxon>
        <taxon>Dikarya</taxon>
        <taxon>Basidiomycota</taxon>
        <taxon>Agaricomycotina</taxon>
        <taxon>Agaricomycetes</taxon>
        <taxon>Polyporales</taxon>
        <taxon>Gelatoporiaceae</taxon>
        <taxon>Obba</taxon>
    </lineage>
</organism>